<evidence type="ECO:0000313" key="1">
    <source>
        <dbReference type="EMBL" id="KHG14802.1"/>
    </source>
</evidence>
<accession>A0A0B0NQB5</accession>
<dbReference type="EMBL" id="KN402302">
    <property type="protein sequence ID" value="KHG14802.1"/>
    <property type="molecule type" value="Genomic_DNA"/>
</dbReference>
<gene>
    <name evidence="1" type="ORF">F383_18714</name>
</gene>
<reference evidence="2" key="1">
    <citation type="submission" date="2014-09" db="EMBL/GenBank/DDBJ databases">
        <authorList>
            <person name="Mudge J."/>
            <person name="Ramaraj T."/>
            <person name="Lindquist I.E."/>
            <person name="Bharti A.K."/>
            <person name="Sundararajan A."/>
            <person name="Cameron C.T."/>
            <person name="Woodward J.E."/>
            <person name="May G.D."/>
            <person name="Brubaker C."/>
            <person name="Broadhvest J."/>
            <person name="Wilkins T.A."/>
        </authorList>
    </citation>
    <scope>NUCLEOTIDE SEQUENCE</scope>
    <source>
        <strain evidence="2">cv. AKA8401</strain>
    </source>
</reference>
<organism evidence="1 2">
    <name type="scientific">Gossypium arboreum</name>
    <name type="common">Tree cotton</name>
    <name type="synonym">Gossypium nanking</name>
    <dbReference type="NCBI Taxonomy" id="29729"/>
    <lineage>
        <taxon>Eukaryota</taxon>
        <taxon>Viridiplantae</taxon>
        <taxon>Streptophyta</taxon>
        <taxon>Embryophyta</taxon>
        <taxon>Tracheophyta</taxon>
        <taxon>Spermatophyta</taxon>
        <taxon>Magnoliopsida</taxon>
        <taxon>eudicotyledons</taxon>
        <taxon>Gunneridae</taxon>
        <taxon>Pentapetalae</taxon>
        <taxon>rosids</taxon>
        <taxon>malvids</taxon>
        <taxon>Malvales</taxon>
        <taxon>Malvaceae</taxon>
        <taxon>Malvoideae</taxon>
        <taxon>Gossypium</taxon>
    </lineage>
</organism>
<dbReference type="Proteomes" id="UP000032142">
    <property type="component" value="Unassembled WGS sequence"/>
</dbReference>
<name>A0A0B0NQB5_GOSAR</name>
<dbReference type="AlphaFoldDB" id="A0A0B0NQB5"/>
<sequence length="94" mass="10356">MSDMPLGLPFWSSSCICCRLTIARMSLLIYQPLNRAYYSSAQEELTDHDSKEVANGFANSLFLSKRAGTQACVSAVCDTWSGYTAISRLGDNTF</sequence>
<keyword evidence="2" id="KW-1185">Reference proteome</keyword>
<protein>
    <submittedName>
        <fullName evidence="1">Uncharacterized protein</fullName>
    </submittedName>
</protein>
<evidence type="ECO:0000313" key="2">
    <source>
        <dbReference type="Proteomes" id="UP000032142"/>
    </source>
</evidence>
<proteinExistence type="predicted"/>